<evidence type="ECO:0000259" key="15">
    <source>
        <dbReference type="PROSITE" id="PS51194"/>
    </source>
</evidence>
<comment type="catalytic activity">
    <reaction evidence="12">
        <text>Couples ATP hydrolysis with the unwinding of duplex DNA by translocating in the 3'-5' direction.</text>
        <dbReference type="EC" id="5.6.2.4"/>
    </reaction>
</comment>
<evidence type="ECO:0000256" key="10">
    <source>
        <dbReference type="ARBA" id="ARBA00023235"/>
    </source>
</evidence>
<dbReference type="FunFam" id="3.40.1440.60:FF:000001">
    <property type="entry name" value="Primosomal protein N"/>
    <property type="match status" value="1"/>
</dbReference>
<dbReference type="Pfam" id="PF00270">
    <property type="entry name" value="DEAD"/>
    <property type="match status" value="1"/>
</dbReference>
<feature type="binding site" evidence="12">
    <location>
        <position position="518"/>
    </location>
    <ligand>
        <name>Zn(2+)</name>
        <dbReference type="ChEBI" id="CHEBI:29105"/>
        <label>2</label>
    </ligand>
</feature>
<dbReference type="SMART" id="SM00487">
    <property type="entry name" value="DEXDc"/>
    <property type="match status" value="1"/>
</dbReference>
<dbReference type="InterPro" id="IPR027417">
    <property type="entry name" value="P-loop_NTPase"/>
</dbReference>
<evidence type="ECO:0000256" key="12">
    <source>
        <dbReference type="HAMAP-Rule" id="MF_00983"/>
    </source>
</evidence>
<dbReference type="PROSITE" id="PS51194">
    <property type="entry name" value="HELICASE_CTER"/>
    <property type="match status" value="1"/>
</dbReference>
<reference evidence="16 17" key="1">
    <citation type="submission" date="2019-07" db="EMBL/GenBank/DDBJ databases">
        <title>The pathways for chlorine oxyanion respiration interact through the shared metabolite chlorate.</title>
        <authorList>
            <person name="Barnum T.P."/>
            <person name="Cheng Y."/>
            <person name="Hill K.A."/>
            <person name="Lucas L.N."/>
            <person name="Carlson H.K."/>
            <person name="Coates J.D."/>
        </authorList>
    </citation>
    <scope>NUCLEOTIDE SEQUENCE [LARGE SCALE GENOMIC DNA]</scope>
    <source>
        <strain evidence="16">UCB</strain>
    </source>
</reference>
<dbReference type="GO" id="GO:0006270">
    <property type="term" value="P:DNA replication initiation"/>
    <property type="evidence" value="ECO:0007669"/>
    <property type="project" value="TreeGrafter"/>
</dbReference>
<dbReference type="InterPro" id="IPR011545">
    <property type="entry name" value="DEAD/DEAH_box_helicase_dom"/>
</dbReference>
<feature type="domain" description="Helicase C-terminal" evidence="15">
    <location>
        <begin position="540"/>
        <end position="701"/>
    </location>
</feature>
<keyword evidence="8 12" id="KW-0067">ATP-binding</keyword>
<keyword evidence="9 12" id="KW-0238">DNA-binding</keyword>
<evidence type="ECO:0000256" key="11">
    <source>
        <dbReference type="ARBA" id="ARBA00048988"/>
    </source>
</evidence>
<keyword evidence="10 12" id="KW-0413">Isomerase</keyword>
<comment type="similarity">
    <text evidence="12">Belongs to the helicase family. PriA subfamily.</text>
</comment>
<dbReference type="HAMAP" id="MF_00983">
    <property type="entry name" value="PriA"/>
    <property type="match status" value="1"/>
</dbReference>
<sequence length="801" mass="88828">MANLFRSCRYLITRRKGRFQPGTACLNQLERPCTIKPGQKQTANLTDKPGHRQVSCSPEPARKLPPAPYRPFSGYADTVTRPATARIALNRPLRRLFDYRVPDGLELAPGQRVKVPFGRQTLTGLVVETGVQPPEGITLKPVAEALEPWPALPESTFRLLTWASDYYQHPLGECLFTALPPALRKGRPAREKPDESWHCTASEPALPATAHRQRALFNTVKEAPGITTSALVQAGFSRAQIRALEQKELIQQKEAITGITTAAEADLPPPQLSPAQQTAAAGFPERTGEFSATLLYGITGSGKTELYLHYLKTRLQSNEQALVLVPEINLTPQTLARFRRYFGNRIAVWHSALSDGERLSTWLKIRNGEPVILIGTRSAVLLPFTGLRTIIVDEEHDSSYKQGEGFRYSGRDVAVYRAHLNQCPVILGSATPSLESWHNASQGKYQLIRLEERAGNAKPPTLELLDIRSRPLEAGLSRPALTAIKETLDKGEQALVFVNRRGFAPVMMCFDCGHLEECPRCDTRLTYHRRDRAMRCHHCDFQMAASHTCPKCQSENFKPVGQGTERTEDTLAEQFPDTPVVRVDRDSTQRKGSIQAILKKVNSGEPCILVGTQMLAKGHDFPNVTLVCVVNADGGLFSVDFRAPEQMIQTLLQVSGRAGRGDKPGKVLIQTCHSDHPLLNALHQGRYANIADQLLAEREGGQLPPFRAMAILRAEADTMQHSLQLLDTLKPMAQTPGIEVWGPLPAVIARKADRHRAQLVLVSDSRGQLNRLLSHICQYLDQTKLPASTRWMVDVDPQETG</sequence>
<evidence type="ECO:0000256" key="7">
    <source>
        <dbReference type="ARBA" id="ARBA00022833"/>
    </source>
</evidence>
<feature type="binding site" evidence="12">
    <location>
        <position position="539"/>
    </location>
    <ligand>
        <name>Zn(2+)</name>
        <dbReference type="ChEBI" id="CHEBI:29105"/>
        <label>2</label>
    </ligand>
</feature>
<evidence type="ECO:0000256" key="9">
    <source>
        <dbReference type="ARBA" id="ARBA00023125"/>
    </source>
</evidence>
<gene>
    <name evidence="12" type="primary">priA</name>
    <name evidence="16" type="ORF">FHK81_01585</name>
</gene>
<comment type="caution">
    <text evidence="16">The sequence shown here is derived from an EMBL/GenBank/DDBJ whole genome shotgun (WGS) entry which is preliminary data.</text>
</comment>
<keyword evidence="6 12" id="KW-0347">Helicase</keyword>
<feature type="binding site" evidence="12">
    <location>
        <position position="536"/>
    </location>
    <ligand>
        <name>Zn(2+)</name>
        <dbReference type="ChEBI" id="CHEBI:29105"/>
        <label>2</label>
    </ligand>
</feature>
<dbReference type="InterPro" id="IPR001650">
    <property type="entry name" value="Helicase_C-like"/>
</dbReference>
<feature type="binding site" evidence="12">
    <location>
        <position position="521"/>
    </location>
    <ligand>
        <name>Zn(2+)</name>
        <dbReference type="ChEBI" id="CHEBI:29105"/>
        <label>2</label>
    </ligand>
</feature>
<dbReference type="GO" id="GO:0043138">
    <property type="term" value="F:3'-5' DNA helicase activity"/>
    <property type="evidence" value="ECO:0007669"/>
    <property type="project" value="UniProtKB-EC"/>
</dbReference>
<dbReference type="GO" id="GO:0016887">
    <property type="term" value="F:ATP hydrolysis activity"/>
    <property type="evidence" value="ECO:0007669"/>
    <property type="project" value="RHEA"/>
</dbReference>
<evidence type="ECO:0000256" key="2">
    <source>
        <dbReference type="ARBA" id="ARBA00022705"/>
    </source>
</evidence>
<dbReference type="Proteomes" id="UP000319142">
    <property type="component" value="Unassembled WGS sequence"/>
</dbReference>
<comment type="cofactor">
    <cofactor evidence="12">
        <name>Zn(2+)</name>
        <dbReference type="ChEBI" id="CHEBI:29105"/>
    </cofactor>
    <text evidence="12">Binds 2 zinc ions per subunit.</text>
</comment>
<name>A0A558BHE1_9GAMM</name>
<keyword evidence="3 12" id="KW-0479">Metal-binding</keyword>
<feature type="binding site" evidence="12">
    <location>
        <position position="512"/>
    </location>
    <ligand>
        <name>Zn(2+)</name>
        <dbReference type="ChEBI" id="CHEBI:29105"/>
        <label>1</label>
    </ligand>
</feature>
<evidence type="ECO:0000256" key="8">
    <source>
        <dbReference type="ARBA" id="ARBA00022840"/>
    </source>
</evidence>
<dbReference type="GO" id="GO:0006302">
    <property type="term" value="P:double-strand break repair"/>
    <property type="evidence" value="ECO:0007669"/>
    <property type="project" value="InterPro"/>
</dbReference>
<organism evidence="16 17">
    <name type="scientific">Marinobacter vinifirmus</name>
    <dbReference type="NCBI Taxonomy" id="355591"/>
    <lineage>
        <taxon>Bacteria</taxon>
        <taxon>Pseudomonadati</taxon>
        <taxon>Pseudomonadota</taxon>
        <taxon>Gammaproteobacteria</taxon>
        <taxon>Pseudomonadales</taxon>
        <taxon>Marinobacteraceae</taxon>
        <taxon>Marinobacter</taxon>
    </lineage>
</organism>
<dbReference type="InterPro" id="IPR042115">
    <property type="entry name" value="PriA_3primeBD_sf"/>
</dbReference>
<keyword evidence="5 12" id="KW-0378">Hydrolase</keyword>
<dbReference type="GO" id="GO:0008270">
    <property type="term" value="F:zinc ion binding"/>
    <property type="evidence" value="ECO:0007669"/>
    <property type="project" value="UniProtKB-UniRule"/>
</dbReference>
<dbReference type="GO" id="GO:0003677">
    <property type="term" value="F:DNA binding"/>
    <property type="evidence" value="ECO:0007669"/>
    <property type="project" value="UniProtKB-UniRule"/>
</dbReference>
<dbReference type="FunFam" id="3.40.50.300:FF:000489">
    <property type="entry name" value="Primosome assembly protein PriA"/>
    <property type="match status" value="1"/>
</dbReference>
<evidence type="ECO:0000256" key="5">
    <source>
        <dbReference type="ARBA" id="ARBA00022801"/>
    </source>
</evidence>
<dbReference type="GO" id="GO:0006269">
    <property type="term" value="P:DNA replication, synthesis of primer"/>
    <property type="evidence" value="ECO:0007669"/>
    <property type="project" value="UniProtKB-KW"/>
</dbReference>
<feature type="domain" description="Helicase ATP-binding" evidence="14">
    <location>
        <begin position="284"/>
        <end position="450"/>
    </location>
</feature>
<dbReference type="PANTHER" id="PTHR30580">
    <property type="entry name" value="PRIMOSOMAL PROTEIN N"/>
    <property type="match status" value="1"/>
</dbReference>
<dbReference type="CDD" id="cd18804">
    <property type="entry name" value="SF2_C_priA"/>
    <property type="match status" value="1"/>
</dbReference>
<dbReference type="GO" id="GO:1990077">
    <property type="term" value="C:primosome complex"/>
    <property type="evidence" value="ECO:0007669"/>
    <property type="project" value="UniProtKB-UniRule"/>
</dbReference>
<accession>A0A558BHE1</accession>
<evidence type="ECO:0000256" key="3">
    <source>
        <dbReference type="ARBA" id="ARBA00022723"/>
    </source>
</evidence>
<evidence type="ECO:0000313" key="17">
    <source>
        <dbReference type="Proteomes" id="UP000319142"/>
    </source>
</evidence>
<dbReference type="Pfam" id="PF18074">
    <property type="entry name" value="PriA_C"/>
    <property type="match status" value="1"/>
</dbReference>
<comment type="catalytic activity">
    <reaction evidence="11 12">
        <text>ATP + H2O = ADP + phosphate + H(+)</text>
        <dbReference type="Rhea" id="RHEA:13065"/>
        <dbReference type="ChEBI" id="CHEBI:15377"/>
        <dbReference type="ChEBI" id="CHEBI:15378"/>
        <dbReference type="ChEBI" id="CHEBI:30616"/>
        <dbReference type="ChEBI" id="CHEBI:43474"/>
        <dbReference type="ChEBI" id="CHEBI:456216"/>
        <dbReference type="EC" id="5.6.2.4"/>
    </reaction>
</comment>
<dbReference type="InterPro" id="IPR041236">
    <property type="entry name" value="PriA_C"/>
</dbReference>
<keyword evidence="2 12" id="KW-0235">DNA replication</keyword>
<dbReference type="InterPro" id="IPR005259">
    <property type="entry name" value="PriA"/>
</dbReference>
<dbReference type="AlphaFoldDB" id="A0A558BHE1"/>
<evidence type="ECO:0000256" key="4">
    <source>
        <dbReference type="ARBA" id="ARBA00022741"/>
    </source>
</evidence>
<evidence type="ECO:0000259" key="14">
    <source>
        <dbReference type="PROSITE" id="PS51192"/>
    </source>
</evidence>
<dbReference type="NCBIfam" id="TIGR00595">
    <property type="entry name" value="priA"/>
    <property type="match status" value="1"/>
</dbReference>
<feature type="binding site" evidence="12">
    <location>
        <position position="552"/>
    </location>
    <ligand>
        <name>Zn(2+)</name>
        <dbReference type="ChEBI" id="CHEBI:29105"/>
        <label>1</label>
    </ligand>
</feature>
<keyword evidence="1 12" id="KW-0639">Primosome</keyword>
<proteinExistence type="inferred from homology"/>
<dbReference type="Pfam" id="PF18319">
    <property type="entry name" value="Zn_ribbon_PriA"/>
    <property type="match status" value="1"/>
</dbReference>
<feature type="region of interest" description="Disordered" evidence="13">
    <location>
        <begin position="40"/>
        <end position="63"/>
    </location>
</feature>
<dbReference type="EMBL" id="VMRX01000002">
    <property type="protein sequence ID" value="TVT35934.1"/>
    <property type="molecule type" value="Genomic_DNA"/>
</dbReference>
<dbReference type="InterPro" id="IPR040498">
    <property type="entry name" value="PriA_CRR"/>
</dbReference>
<dbReference type="NCBIfam" id="NF004067">
    <property type="entry name" value="PRK05580.1-4"/>
    <property type="match status" value="1"/>
</dbReference>
<dbReference type="Pfam" id="PF17764">
    <property type="entry name" value="PriA_3primeBD"/>
    <property type="match status" value="1"/>
</dbReference>
<evidence type="ECO:0000256" key="6">
    <source>
        <dbReference type="ARBA" id="ARBA00022806"/>
    </source>
</evidence>
<feature type="binding site" evidence="12">
    <location>
        <position position="509"/>
    </location>
    <ligand>
        <name>Zn(2+)</name>
        <dbReference type="ChEBI" id="CHEBI:29105"/>
        <label>1</label>
    </ligand>
</feature>
<dbReference type="Pfam" id="PF00271">
    <property type="entry name" value="Helicase_C"/>
    <property type="match status" value="1"/>
</dbReference>
<evidence type="ECO:0000313" key="16">
    <source>
        <dbReference type="EMBL" id="TVT35934.1"/>
    </source>
</evidence>
<dbReference type="InterPro" id="IPR014001">
    <property type="entry name" value="Helicase_ATP-bd"/>
</dbReference>
<comment type="subunit">
    <text evidence="12">Component of the replication restart primosome.</text>
</comment>
<dbReference type="GO" id="GO:0006310">
    <property type="term" value="P:DNA recombination"/>
    <property type="evidence" value="ECO:0007669"/>
    <property type="project" value="InterPro"/>
</dbReference>
<dbReference type="GO" id="GO:0005524">
    <property type="term" value="F:ATP binding"/>
    <property type="evidence" value="ECO:0007669"/>
    <property type="project" value="UniProtKB-UniRule"/>
</dbReference>
<dbReference type="EC" id="5.6.2.4" evidence="12"/>
<dbReference type="PROSITE" id="PS51192">
    <property type="entry name" value="HELICASE_ATP_BIND_1"/>
    <property type="match status" value="1"/>
</dbReference>
<keyword evidence="7 12" id="KW-0862">Zinc</keyword>
<evidence type="ECO:0000256" key="13">
    <source>
        <dbReference type="SAM" id="MobiDB-lite"/>
    </source>
</evidence>
<dbReference type="SMART" id="SM00490">
    <property type="entry name" value="HELICc"/>
    <property type="match status" value="1"/>
</dbReference>
<keyword evidence="4 12" id="KW-0547">Nucleotide-binding</keyword>
<dbReference type="PANTHER" id="PTHR30580:SF0">
    <property type="entry name" value="PRIMOSOMAL PROTEIN N"/>
    <property type="match status" value="1"/>
</dbReference>
<dbReference type="Gene3D" id="3.40.1440.60">
    <property type="entry name" value="PriA, 3(prime) DNA-binding domain"/>
    <property type="match status" value="1"/>
</dbReference>
<feature type="binding site" evidence="12">
    <location>
        <position position="549"/>
    </location>
    <ligand>
        <name>Zn(2+)</name>
        <dbReference type="ChEBI" id="CHEBI:29105"/>
        <label>1</label>
    </ligand>
</feature>
<dbReference type="SUPFAM" id="SSF52540">
    <property type="entry name" value="P-loop containing nucleoside triphosphate hydrolases"/>
    <property type="match status" value="1"/>
</dbReference>
<protein>
    <recommendedName>
        <fullName evidence="12">Replication restart protein PriA</fullName>
    </recommendedName>
    <alternativeName>
        <fullName evidence="12">ATP-dependent DNA helicase PriA</fullName>
        <ecNumber evidence="12">5.6.2.4</ecNumber>
    </alternativeName>
    <alternativeName>
        <fullName evidence="12">DNA 3'-5' helicase PriA</fullName>
    </alternativeName>
</protein>
<evidence type="ECO:0000256" key="1">
    <source>
        <dbReference type="ARBA" id="ARBA00022515"/>
    </source>
</evidence>
<dbReference type="InterPro" id="IPR041222">
    <property type="entry name" value="PriA_3primeBD"/>
</dbReference>
<dbReference type="Gene3D" id="3.40.50.300">
    <property type="entry name" value="P-loop containing nucleotide triphosphate hydrolases"/>
    <property type="match status" value="2"/>
</dbReference>
<dbReference type="CDD" id="cd17929">
    <property type="entry name" value="DEXHc_priA"/>
    <property type="match status" value="1"/>
</dbReference>
<comment type="function">
    <text evidence="12">Initiates the restart of stalled replication forks, which reloads the replicative helicase on sites other than the origin of replication. Recognizes and binds to abandoned replication forks and remodels them to uncover a helicase loading site. Promotes assembly of the primosome at these replication forks.</text>
</comment>